<sequence length="179" mass="19488">MPVFEGSVKSINGVSVPPGGCYAALKQKINAGGPRVQVDPKDPSVQPEQGIEYFQIQANFQARSDRRFRTLLGKWSACMARSGLNYASPDSAEGDPRWADATENGERHKPGAAELKTATTDERCRAEVNFSGVLQALISAYERRQIKAHGEVIRDIQKLLRVQVGNAPALTEPPTDTVP</sequence>
<protein>
    <submittedName>
        <fullName evidence="2">Uncharacterized protein</fullName>
    </submittedName>
</protein>
<feature type="compositionally biased region" description="Basic and acidic residues" evidence="1">
    <location>
        <begin position="94"/>
        <end position="107"/>
    </location>
</feature>
<name>A0A5D0U9C6_9ACTN</name>
<reference evidence="2 3" key="1">
    <citation type="submission" date="2019-08" db="EMBL/GenBank/DDBJ databases">
        <title>Actinomadura sp. nov. CYP1-5 isolated from mountain soil.</title>
        <authorList>
            <person name="Songsumanus A."/>
            <person name="Kuncharoen N."/>
            <person name="Kudo T."/>
            <person name="Yuki M."/>
            <person name="Igarashi Y."/>
            <person name="Tanasupawat S."/>
        </authorList>
    </citation>
    <scope>NUCLEOTIDE SEQUENCE [LARGE SCALE GENOMIC DNA]</scope>
    <source>
        <strain evidence="2 3">GKU157</strain>
    </source>
</reference>
<evidence type="ECO:0000313" key="2">
    <source>
        <dbReference type="EMBL" id="TYC15171.1"/>
    </source>
</evidence>
<keyword evidence="3" id="KW-1185">Reference proteome</keyword>
<organism evidence="2 3">
    <name type="scientific">Actinomadura syzygii</name>
    <dbReference type="NCBI Taxonomy" id="1427538"/>
    <lineage>
        <taxon>Bacteria</taxon>
        <taxon>Bacillati</taxon>
        <taxon>Actinomycetota</taxon>
        <taxon>Actinomycetes</taxon>
        <taxon>Streptosporangiales</taxon>
        <taxon>Thermomonosporaceae</taxon>
        <taxon>Actinomadura</taxon>
    </lineage>
</organism>
<dbReference type="RefSeq" id="WP_148350320.1">
    <property type="nucleotide sequence ID" value="NZ_JBHSBF010000027.1"/>
</dbReference>
<dbReference type="OrthoDB" id="4800194at2"/>
<evidence type="ECO:0000313" key="3">
    <source>
        <dbReference type="Proteomes" id="UP000322634"/>
    </source>
</evidence>
<proteinExistence type="predicted"/>
<evidence type="ECO:0000256" key="1">
    <source>
        <dbReference type="SAM" id="MobiDB-lite"/>
    </source>
</evidence>
<comment type="caution">
    <text evidence="2">The sequence shown here is derived from an EMBL/GenBank/DDBJ whole genome shotgun (WGS) entry which is preliminary data.</text>
</comment>
<dbReference type="AlphaFoldDB" id="A0A5D0U9C6"/>
<dbReference type="Proteomes" id="UP000322634">
    <property type="component" value="Unassembled WGS sequence"/>
</dbReference>
<feature type="region of interest" description="Disordered" evidence="1">
    <location>
        <begin position="88"/>
        <end position="107"/>
    </location>
</feature>
<dbReference type="EMBL" id="VSFF01000005">
    <property type="protein sequence ID" value="TYC15171.1"/>
    <property type="molecule type" value="Genomic_DNA"/>
</dbReference>
<gene>
    <name evidence="2" type="ORF">FXF65_13830</name>
</gene>
<accession>A0A5D0U9C6</accession>